<evidence type="ECO:0000313" key="3">
    <source>
        <dbReference type="Proteomes" id="UP000563523"/>
    </source>
</evidence>
<organism evidence="2 3">
    <name type="scientific">Bombilactobacillus apium</name>
    <dbReference type="NCBI Taxonomy" id="2675299"/>
    <lineage>
        <taxon>Bacteria</taxon>
        <taxon>Bacillati</taxon>
        <taxon>Bacillota</taxon>
        <taxon>Bacilli</taxon>
        <taxon>Lactobacillales</taxon>
        <taxon>Lactobacillaceae</taxon>
        <taxon>Bombilactobacillus</taxon>
    </lineage>
</organism>
<keyword evidence="3" id="KW-1185">Reference proteome</keyword>
<name>A0A850QXN5_9LACO</name>
<protein>
    <submittedName>
        <fullName evidence="2">Uncharacterized protein</fullName>
    </submittedName>
</protein>
<feature type="signal peptide" evidence="1">
    <location>
        <begin position="1"/>
        <end position="31"/>
    </location>
</feature>
<accession>A0A850QXN5</accession>
<reference evidence="2 3" key="1">
    <citation type="submission" date="2020-06" db="EMBL/GenBank/DDBJ databases">
        <authorList>
            <person name="Kang J."/>
        </authorList>
    </citation>
    <scope>NUCLEOTIDE SEQUENCE [LARGE SCALE GENOMIC DNA]</scope>
    <source>
        <strain evidence="2 3">DCY120</strain>
    </source>
</reference>
<dbReference type="AlphaFoldDB" id="A0A850QXN5"/>
<sequence>MENKKQRLTWSLVIAIFSLGIFCFHSQVSQAATTNTESISSEQQISQNVHAETFKPFLYWHFKSINGHVYKRLYDHTNLHWIGGWIRV</sequence>
<evidence type="ECO:0000256" key="1">
    <source>
        <dbReference type="SAM" id="SignalP"/>
    </source>
</evidence>
<dbReference type="RefSeq" id="WP_176942748.1">
    <property type="nucleotide sequence ID" value="NZ_JABZEC010000004.1"/>
</dbReference>
<comment type="caution">
    <text evidence="2">The sequence shown here is derived from an EMBL/GenBank/DDBJ whole genome shotgun (WGS) entry which is preliminary data.</text>
</comment>
<dbReference type="Proteomes" id="UP000563523">
    <property type="component" value="Unassembled WGS sequence"/>
</dbReference>
<evidence type="ECO:0000313" key="2">
    <source>
        <dbReference type="EMBL" id="NVY96584.1"/>
    </source>
</evidence>
<proteinExistence type="predicted"/>
<feature type="chain" id="PRO_5032910359" evidence="1">
    <location>
        <begin position="32"/>
        <end position="88"/>
    </location>
</feature>
<keyword evidence="1" id="KW-0732">Signal</keyword>
<dbReference type="EMBL" id="JABZEC010000004">
    <property type="protein sequence ID" value="NVY96584.1"/>
    <property type="molecule type" value="Genomic_DNA"/>
</dbReference>
<gene>
    <name evidence="2" type="ORF">HU830_05330</name>
</gene>